<dbReference type="Proteomes" id="UP000646877">
    <property type="component" value="Unassembled WGS sequence"/>
</dbReference>
<sequence>MKTGLATFLFLFCLTGCITNPSQPVSYYQLEAKSVADEKQVELNHVLLVDKVQLIELFDQQALVQYQPENKVNIANFHFWAQPPSDMLTWNLVNALNATNKTTAIKSDKFYRNTQEHQRLVVEINEFAGHFEKGAVMSGTWYLYQYKEGSYQLTQVQPFQFETTLEQDGFSALVSAHQKNFNQLTAQISLHL</sequence>
<dbReference type="Gene3D" id="3.40.50.10610">
    <property type="entry name" value="ABC-type transport auxiliary lipoprotein component"/>
    <property type="match status" value="1"/>
</dbReference>
<dbReference type="AlphaFoldDB" id="A0A8I2KMA5"/>
<accession>A0A8I2KMA5</accession>
<proteinExistence type="predicted"/>
<evidence type="ECO:0000313" key="3">
    <source>
        <dbReference type="EMBL" id="WOX31293.1"/>
    </source>
</evidence>
<dbReference type="SUPFAM" id="SSF159594">
    <property type="entry name" value="XCC0632-like"/>
    <property type="match status" value="1"/>
</dbReference>
<evidence type="ECO:0000313" key="5">
    <source>
        <dbReference type="Proteomes" id="UP001304419"/>
    </source>
</evidence>
<name>A0A8I2KMA5_9GAMM</name>
<reference evidence="2" key="1">
    <citation type="submission" date="2019-10" db="EMBL/GenBank/DDBJ databases">
        <authorList>
            <person name="Paulsen S."/>
        </authorList>
    </citation>
    <scope>NUCLEOTIDE SEQUENCE</scope>
    <source>
        <strain evidence="2">LMG 19692</strain>
    </source>
</reference>
<feature type="domain" description="ABC-type transport auxiliary lipoprotein component" evidence="1">
    <location>
        <begin position="28"/>
        <end position="188"/>
    </location>
</feature>
<evidence type="ECO:0000313" key="4">
    <source>
        <dbReference type="Proteomes" id="UP000646877"/>
    </source>
</evidence>
<dbReference type="EMBL" id="WEIA01000012">
    <property type="protein sequence ID" value="NLR23060.1"/>
    <property type="molecule type" value="Genomic_DNA"/>
</dbReference>
<protein>
    <submittedName>
        <fullName evidence="3">ABC-type transport auxiliary lipoprotein family protein</fullName>
    </submittedName>
</protein>
<dbReference type="RefSeq" id="WP_039495070.1">
    <property type="nucleotide sequence ID" value="NZ_CBCSDF010000001.1"/>
</dbReference>
<evidence type="ECO:0000313" key="2">
    <source>
        <dbReference type="EMBL" id="NLR23060.1"/>
    </source>
</evidence>
<dbReference type="Pfam" id="PF03886">
    <property type="entry name" value="ABC_trans_aux"/>
    <property type="match status" value="1"/>
</dbReference>
<evidence type="ECO:0000259" key="1">
    <source>
        <dbReference type="Pfam" id="PF03886"/>
    </source>
</evidence>
<reference evidence="3 5" key="2">
    <citation type="submission" date="2023-10" db="EMBL/GenBank/DDBJ databases">
        <title>To unveil natural product biosynthetic capacity in Pseudoalteromonas.</title>
        <authorList>
            <person name="Wang J."/>
        </authorList>
    </citation>
    <scope>NUCLEOTIDE SEQUENCE [LARGE SCALE GENOMIC DNA]</scope>
    <source>
        <strain evidence="3 5">DSM 15914</strain>
    </source>
</reference>
<keyword evidence="5" id="KW-1185">Reference proteome</keyword>
<gene>
    <name evidence="2" type="ORF">F9Y85_17435</name>
    <name evidence="3" type="ORF">R5H13_20360</name>
</gene>
<dbReference type="EMBL" id="CP137579">
    <property type="protein sequence ID" value="WOX31293.1"/>
    <property type="molecule type" value="Genomic_DNA"/>
</dbReference>
<keyword evidence="3" id="KW-0449">Lipoprotein</keyword>
<dbReference type="Proteomes" id="UP001304419">
    <property type="component" value="Chromosome 2"/>
</dbReference>
<dbReference type="InterPro" id="IPR005586">
    <property type="entry name" value="ABC_trans_aux"/>
</dbReference>
<organism evidence="2 4">
    <name type="scientific">Pseudoalteromonas maricaloris</name>
    <dbReference type="NCBI Taxonomy" id="184924"/>
    <lineage>
        <taxon>Bacteria</taxon>
        <taxon>Pseudomonadati</taxon>
        <taxon>Pseudomonadota</taxon>
        <taxon>Gammaproteobacteria</taxon>
        <taxon>Alteromonadales</taxon>
        <taxon>Pseudoalteromonadaceae</taxon>
        <taxon>Pseudoalteromonas</taxon>
    </lineage>
</organism>